<accession>D6YZW3</accession>
<dbReference type="SUPFAM" id="SSF52172">
    <property type="entry name" value="CheY-like"/>
    <property type="match status" value="1"/>
</dbReference>
<dbReference type="InterPro" id="IPR011006">
    <property type="entry name" value="CheY-like_superfamily"/>
</dbReference>
<evidence type="ECO:0000256" key="3">
    <source>
        <dbReference type="ARBA" id="ARBA00022553"/>
    </source>
</evidence>
<dbReference type="PROSITE" id="PS50112">
    <property type="entry name" value="PAS"/>
    <property type="match status" value="1"/>
</dbReference>
<dbReference type="AlphaFoldDB" id="D6YZW3"/>
<dbReference type="Gene3D" id="3.40.50.2300">
    <property type="match status" value="1"/>
</dbReference>
<dbReference type="InterPro" id="IPR004358">
    <property type="entry name" value="Sig_transdc_His_kin-like_C"/>
</dbReference>
<dbReference type="Pfam" id="PF00512">
    <property type="entry name" value="HisKA"/>
    <property type="match status" value="1"/>
</dbReference>
<evidence type="ECO:0000256" key="4">
    <source>
        <dbReference type="ARBA" id="ARBA00022679"/>
    </source>
</evidence>
<dbReference type="CDD" id="cd17546">
    <property type="entry name" value="REC_hyHK_CKI1_RcsC-like"/>
    <property type="match status" value="1"/>
</dbReference>
<dbReference type="NCBIfam" id="TIGR00229">
    <property type="entry name" value="sensory_box"/>
    <property type="match status" value="1"/>
</dbReference>
<dbReference type="PROSITE" id="PS50110">
    <property type="entry name" value="RESPONSE_REGULATORY"/>
    <property type="match status" value="1"/>
</dbReference>
<keyword evidence="4" id="KW-0808">Transferase</keyword>
<name>D6YZW3_DESAT</name>
<dbReference type="Pfam" id="PF00989">
    <property type="entry name" value="PAS"/>
    <property type="match status" value="1"/>
</dbReference>
<dbReference type="CDD" id="cd00082">
    <property type="entry name" value="HisKA"/>
    <property type="match status" value="1"/>
</dbReference>
<evidence type="ECO:0000256" key="1">
    <source>
        <dbReference type="ARBA" id="ARBA00000085"/>
    </source>
</evidence>
<evidence type="ECO:0000256" key="5">
    <source>
        <dbReference type="ARBA" id="ARBA00022741"/>
    </source>
</evidence>
<dbReference type="SUPFAM" id="SSF55785">
    <property type="entry name" value="PYP-like sensor domain (PAS domain)"/>
    <property type="match status" value="1"/>
</dbReference>
<organism evidence="15 16">
    <name type="scientific">Desulfurivibrio alkaliphilus (strain DSM 19089 / UNIQEM U267 / AHT2)</name>
    <dbReference type="NCBI Taxonomy" id="589865"/>
    <lineage>
        <taxon>Bacteria</taxon>
        <taxon>Pseudomonadati</taxon>
        <taxon>Thermodesulfobacteriota</taxon>
        <taxon>Desulfobulbia</taxon>
        <taxon>Desulfobulbales</taxon>
        <taxon>Desulfobulbaceae</taxon>
        <taxon>Desulfurivibrio</taxon>
    </lineage>
</organism>
<dbReference type="InterPro" id="IPR035965">
    <property type="entry name" value="PAS-like_dom_sf"/>
</dbReference>
<evidence type="ECO:0000256" key="2">
    <source>
        <dbReference type="ARBA" id="ARBA00012438"/>
    </source>
</evidence>
<dbReference type="InterPro" id="IPR013767">
    <property type="entry name" value="PAS_fold"/>
</dbReference>
<dbReference type="PROSITE" id="PS50109">
    <property type="entry name" value="HIS_KIN"/>
    <property type="match status" value="1"/>
</dbReference>
<dbReference type="SMART" id="SM00388">
    <property type="entry name" value="HisKA"/>
    <property type="match status" value="1"/>
</dbReference>
<evidence type="ECO:0000256" key="10">
    <source>
        <dbReference type="SAM" id="Phobius"/>
    </source>
</evidence>
<dbReference type="eggNOG" id="COG0784">
    <property type="taxonomic scope" value="Bacteria"/>
</dbReference>
<dbReference type="GO" id="GO:0000155">
    <property type="term" value="F:phosphorelay sensor kinase activity"/>
    <property type="evidence" value="ECO:0007669"/>
    <property type="project" value="InterPro"/>
</dbReference>
<dbReference type="SUPFAM" id="SSF55874">
    <property type="entry name" value="ATPase domain of HSP90 chaperone/DNA topoisomerase II/histidine kinase"/>
    <property type="match status" value="1"/>
</dbReference>
<dbReference type="InterPro" id="IPR036097">
    <property type="entry name" value="HisK_dim/P_sf"/>
</dbReference>
<keyword evidence="7" id="KW-0067">ATP-binding</keyword>
<dbReference type="InParanoid" id="D6YZW3"/>
<keyword evidence="16" id="KW-1185">Reference proteome</keyword>
<dbReference type="CDD" id="cd00130">
    <property type="entry name" value="PAS"/>
    <property type="match status" value="1"/>
</dbReference>
<comment type="catalytic activity">
    <reaction evidence="1">
        <text>ATP + protein L-histidine = ADP + protein N-phospho-L-histidine.</text>
        <dbReference type="EC" id="2.7.13.3"/>
    </reaction>
</comment>
<dbReference type="EMBL" id="CP001940">
    <property type="protein sequence ID" value="ADH85120.1"/>
    <property type="molecule type" value="Genomic_DNA"/>
</dbReference>
<feature type="domain" description="Response regulatory" evidence="12">
    <location>
        <begin position="657"/>
        <end position="777"/>
    </location>
</feature>
<keyword evidence="5" id="KW-0547">Nucleotide-binding</keyword>
<dbReference type="GO" id="GO:0005524">
    <property type="term" value="F:ATP binding"/>
    <property type="evidence" value="ECO:0007669"/>
    <property type="project" value="UniProtKB-KW"/>
</dbReference>
<dbReference type="KEGG" id="dak:DaAHT2_0414"/>
<evidence type="ECO:0000259" key="13">
    <source>
        <dbReference type="PROSITE" id="PS50112"/>
    </source>
</evidence>
<dbReference type="InterPro" id="IPR001789">
    <property type="entry name" value="Sig_transdc_resp-reg_receiver"/>
</dbReference>
<feature type="domain" description="PAS" evidence="13">
    <location>
        <begin position="281"/>
        <end position="354"/>
    </location>
</feature>
<dbReference type="Gene3D" id="1.10.287.130">
    <property type="match status" value="1"/>
</dbReference>
<dbReference type="SMART" id="SM00091">
    <property type="entry name" value="PAS"/>
    <property type="match status" value="1"/>
</dbReference>
<feature type="transmembrane region" description="Helical" evidence="10">
    <location>
        <begin position="189"/>
        <end position="208"/>
    </location>
</feature>
<dbReference type="Proteomes" id="UP000001508">
    <property type="component" value="Chromosome"/>
</dbReference>
<dbReference type="PANTHER" id="PTHR43065:SF42">
    <property type="entry name" value="TWO-COMPONENT SENSOR PPRA"/>
    <property type="match status" value="1"/>
</dbReference>
<keyword evidence="10" id="KW-1133">Transmembrane helix</keyword>
<dbReference type="eggNOG" id="COG5002">
    <property type="taxonomic scope" value="Bacteria"/>
</dbReference>
<dbReference type="InterPro" id="IPR003661">
    <property type="entry name" value="HisK_dim/P_dom"/>
</dbReference>
<evidence type="ECO:0000256" key="7">
    <source>
        <dbReference type="ARBA" id="ARBA00022840"/>
    </source>
</evidence>
<dbReference type="Gene3D" id="3.30.450.20">
    <property type="entry name" value="PAS domain"/>
    <property type="match status" value="1"/>
</dbReference>
<dbReference type="InterPro" id="IPR000014">
    <property type="entry name" value="PAS"/>
</dbReference>
<dbReference type="Pfam" id="PF02518">
    <property type="entry name" value="HATPase_c"/>
    <property type="match status" value="1"/>
</dbReference>
<dbReference type="InterPro" id="IPR001610">
    <property type="entry name" value="PAC"/>
</dbReference>
<dbReference type="SUPFAM" id="SSF47384">
    <property type="entry name" value="Homodimeric domain of signal transducing histidine kinase"/>
    <property type="match status" value="1"/>
</dbReference>
<dbReference type="InterPro" id="IPR005467">
    <property type="entry name" value="His_kinase_dom"/>
</dbReference>
<dbReference type="InterPro" id="IPR036890">
    <property type="entry name" value="HATPase_C_sf"/>
</dbReference>
<evidence type="ECO:0000256" key="8">
    <source>
        <dbReference type="ARBA" id="ARBA00023012"/>
    </source>
</evidence>
<sequence length="785" mass="86327">MTNEQQTNRPAAGFSIRTFFLGAMLLLIATLSLPLLLAGSHLMDRNIKEMGGELLHSKLLALLEPVERRYETLYRVGLEDSLVHRKEIKEMALAEFSAYRFRDSGSVFVLTPTGDILLSQLLSDSTDPHFLNLLARLNSADPDERIVAYSNEIGQQLAAFEYYQPWDSYVGLSIDHDELFAPKYLFLKINLMVLGAVLLVAALFVYGLQRLLIKPIIQLNHYAGHGFDDEQAKPPQAGFIMELATLRDSLVNMVATLQHRAREAAEQVKIISRREAELAAEREQLAVTLRSIGDGVITTDTTGRVILLNLVAERLTGWSQQEAQDRPLPEIFHIINDRTGEKHPNPVDKVLQTGLNVELENHTVLISRHGSRYHIADSGSPIRNFNSEIIGVVLVFRDVSEAIHTEAELLKAKKLESLGVLAAGIAHDFNNILTAIMGNLELARYLLGPQHQASNLIEEGTKASQRAQGLTQQLLTFARGGAPIRQAASIAGIIRDSADFVLRGSEVSCRYEIPHDLKLVNVDSGQISQVIQNIIINAREAISGSGTITVSCRNLGPVKKMPADEYVEIKISDSGSGISREEQGKIFDPYFTTKEKGSGLGLAVCHSIIAKHHGKISVESAPGQGCTFTILLPVANSAGIPAEADDRPAPAHNLSRRILLMDDEEMVRRVAARILQQLGCQVQETTDGEAAISAYRQAREEGQPFDLVIMDLTIPGGMGGKEAVKEIRRLDPQARVIVSSGYANDPIMAEPEKYGFDGVISKPYLLKDLEQVLANSKPKPQEQQP</sequence>
<evidence type="ECO:0000259" key="11">
    <source>
        <dbReference type="PROSITE" id="PS50109"/>
    </source>
</evidence>
<dbReference type="RefSeq" id="WP_013162651.1">
    <property type="nucleotide sequence ID" value="NC_014216.1"/>
</dbReference>
<keyword evidence="6 15" id="KW-0418">Kinase</keyword>
<proteinExistence type="predicted"/>
<dbReference type="Gene3D" id="3.30.565.10">
    <property type="entry name" value="Histidine kinase-like ATPase, C-terminal domain"/>
    <property type="match status" value="1"/>
</dbReference>
<keyword evidence="10" id="KW-0812">Transmembrane</keyword>
<keyword evidence="3 9" id="KW-0597">Phosphoprotein</keyword>
<evidence type="ECO:0000256" key="6">
    <source>
        <dbReference type="ARBA" id="ARBA00022777"/>
    </source>
</evidence>
<keyword evidence="10" id="KW-0472">Membrane</keyword>
<dbReference type="SMART" id="SM00387">
    <property type="entry name" value="HATPase_c"/>
    <property type="match status" value="1"/>
</dbReference>
<evidence type="ECO:0000313" key="15">
    <source>
        <dbReference type="EMBL" id="ADH85120.1"/>
    </source>
</evidence>
<evidence type="ECO:0000259" key="14">
    <source>
        <dbReference type="PROSITE" id="PS50113"/>
    </source>
</evidence>
<dbReference type="Pfam" id="PF00072">
    <property type="entry name" value="Response_reg"/>
    <property type="match status" value="1"/>
</dbReference>
<dbReference type="InterPro" id="IPR000700">
    <property type="entry name" value="PAS-assoc_C"/>
</dbReference>
<reference evidence="16" key="1">
    <citation type="submission" date="2010-02" db="EMBL/GenBank/DDBJ databases">
        <title>Complete sequence of Desulfurivibrio alkaliphilus AHT2.</title>
        <authorList>
            <consortium name="US DOE Joint Genome Institute"/>
            <person name="Pitluck S."/>
            <person name="Chertkov O."/>
            <person name="Detter J.C."/>
            <person name="Han C."/>
            <person name="Tapia R."/>
            <person name="Larimer F."/>
            <person name="Land M."/>
            <person name="Hauser L."/>
            <person name="Kyrpides N."/>
            <person name="Mikhailova N."/>
            <person name="Sorokin D.Y."/>
            <person name="Muyzer G."/>
            <person name="Woyke T."/>
        </authorList>
    </citation>
    <scope>NUCLEOTIDE SEQUENCE [LARGE SCALE GENOMIC DNA]</scope>
    <source>
        <strain evidence="16">DSM 19089 / UNIQEM U267 / AHT2</strain>
    </source>
</reference>
<feature type="domain" description="PAC" evidence="14">
    <location>
        <begin position="359"/>
        <end position="411"/>
    </location>
</feature>
<dbReference type="GO" id="GO:0006355">
    <property type="term" value="P:regulation of DNA-templated transcription"/>
    <property type="evidence" value="ECO:0007669"/>
    <property type="project" value="InterPro"/>
</dbReference>
<dbReference type="STRING" id="589865.DaAHT2_0414"/>
<dbReference type="PROSITE" id="PS50113">
    <property type="entry name" value="PAC"/>
    <property type="match status" value="1"/>
</dbReference>
<gene>
    <name evidence="15" type="ordered locus">DaAHT2_0414</name>
</gene>
<dbReference type="EC" id="2.7.13.3" evidence="2"/>
<feature type="transmembrane region" description="Helical" evidence="10">
    <location>
        <begin position="19"/>
        <end position="38"/>
    </location>
</feature>
<dbReference type="OrthoDB" id="9813024at2"/>
<dbReference type="SMART" id="SM00086">
    <property type="entry name" value="PAC"/>
    <property type="match status" value="1"/>
</dbReference>
<evidence type="ECO:0000256" key="9">
    <source>
        <dbReference type="PROSITE-ProRule" id="PRU00169"/>
    </source>
</evidence>
<dbReference type="SMART" id="SM00448">
    <property type="entry name" value="REC"/>
    <property type="match status" value="1"/>
</dbReference>
<feature type="modified residue" description="4-aspartylphosphate" evidence="9">
    <location>
        <position position="711"/>
    </location>
</feature>
<dbReference type="PANTHER" id="PTHR43065">
    <property type="entry name" value="SENSOR HISTIDINE KINASE"/>
    <property type="match status" value="1"/>
</dbReference>
<dbReference type="InterPro" id="IPR003594">
    <property type="entry name" value="HATPase_dom"/>
</dbReference>
<dbReference type="HOGENOM" id="CLU_000445_114_51_7"/>
<keyword evidence="8" id="KW-0902">Two-component regulatory system</keyword>
<dbReference type="PRINTS" id="PR00344">
    <property type="entry name" value="BCTRLSENSOR"/>
</dbReference>
<evidence type="ECO:0000313" key="16">
    <source>
        <dbReference type="Proteomes" id="UP000001508"/>
    </source>
</evidence>
<feature type="domain" description="Histidine kinase" evidence="11">
    <location>
        <begin position="424"/>
        <end position="636"/>
    </location>
</feature>
<protein>
    <recommendedName>
        <fullName evidence="2">histidine kinase</fullName>
        <ecNumber evidence="2">2.7.13.3</ecNumber>
    </recommendedName>
</protein>
<evidence type="ECO:0000259" key="12">
    <source>
        <dbReference type="PROSITE" id="PS50110"/>
    </source>
</evidence>